<keyword evidence="15" id="KW-1185">Reference proteome</keyword>
<dbReference type="InterPro" id="IPR022635">
    <property type="entry name" value="DNA_polIII_beta_C"/>
</dbReference>
<evidence type="ECO:0000256" key="1">
    <source>
        <dbReference type="ARBA" id="ARBA00004496"/>
    </source>
</evidence>
<keyword evidence="6 10" id="KW-0548">Nucleotidyltransferase</keyword>
<keyword evidence="9" id="KW-0238">DNA-binding</keyword>
<dbReference type="PANTHER" id="PTHR30478">
    <property type="entry name" value="DNA POLYMERASE III SUBUNIT BETA"/>
    <property type="match status" value="1"/>
</dbReference>
<dbReference type="SMART" id="SM00480">
    <property type="entry name" value="POL3Bc"/>
    <property type="match status" value="1"/>
</dbReference>
<comment type="caution">
    <text evidence="14">The sequence shown here is derived from an EMBL/GenBank/DDBJ whole genome shotgun (WGS) entry which is preliminary data.</text>
</comment>
<feature type="domain" description="DNA polymerase III beta sliding clamp C-terminal" evidence="13">
    <location>
        <begin position="247"/>
        <end position="370"/>
    </location>
</feature>
<dbReference type="InterPro" id="IPR022634">
    <property type="entry name" value="DNA_polIII_beta_N"/>
</dbReference>
<evidence type="ECO:0000313" key="15">
    <source>
        <dbReference type="Proteomes" id="UP000664417"/>
    </source>
</evidence>
<dbReference type="Gene3D" id="3.10.150.10">
    <property type="entry name" value="DNA Polymerase III, subunit A, domain 2"/>
    <property type="match status" value="1"/>
</dbReference>
<evidence type="ECO:0000259" key="13">
    <source>
        <dbReference type="Pfam" id="PF02768"/>
    </source>
</evidence>
<dbReference type="Proteomes" id="UP000664417">
    <property type="component" value="Unassembled WGS sequence"/>
</dbReference>
<evidence type="ECO:0000256" key="3">
    <source>
        <dbReference type="ARBA" id="ARBA00021035"/>
    </source>
</evidence>
<dbReference type="GO" id="GO:0008408">
    <property type="term" value="F:3'-5' exonuclease activity"/>
    <property type="evidence" value="ECO:0007669"/>
    <property type="project" value="InterPro"/>
</dbReference>
<keyword evidence="4 10" id="KW-0963">Cytoplasm</keyword>
<dbReference type="GO" id="GO:0009360">
    <property type="term" value="C:DNA polymerase III complex"/>
    <property type="evidence" value="ECO:0007669"/>
    <property type="project" value="InterPro"/>
</dbReference>
<dbReference type="InterPro" id="IPR046938">
    <property type="entry name" value="DNA_clamp_sf"/>
</dbReference>
<reference evidence="14" key="1">
    <citation type="submission" date="2021-03" db="EMBL/GenBank/DDBJ databases">
        <authorList>
            <person name="Wang G."/>
        </authorList>
    </citation>
    <scope>NUCLEOTIDE SEQUENCE</scope>
    <source>
        <strain evidence="14">KCTC 12899</strain>
    </source>
</reference>
<evidence type="ECO:0000256" key="6">
    <source>
        <dbReference type="ARBA" id="ARBA00022695"/>
    </source>
</evidence>
<comment type="function">
    <text evidence="10">Confers DNA tethering and processivity to DNA polymerases and other proteins. Acts as a clamp, forming a ring around DNA (a reaction catalyzed by the clamp-loading complex) which diffuses in an ATP-independent manner freely and bidirectionally along dsDNA. Initially characterized for its ability to contact the catalytic subunit of DNA polymerase III (Pol III), a complex, multichain enzyme responsible for most of the replicative synthesis in bacteria; Pol III exhibits 3'-5' exonuclease proofreading activity. The beta chain is required for initiation of replication as well as for processivity of DNA replication.</text>
</comment>
<comment type="subunit">
    <text evidence="10">Forms a ring-shaped head-to-tail homodimer around DNA.</text>
</comment>
<organism evidence="14 15">
    <name type="scientific">Acanthopleuribacter pedis</name>
    <dbReference type="NCBI Taxonomy" id="442870"/>
    <lineage>
        <taxon>Bacteria</taxon>
        <taxon>Pseudomonadati</taxon>
        <taxon>Acidobacteriota</taxon>
        <taxon>Holophagae</taxon>
        <taxon>Acanthopleuribacterales</taxon>
        <taxon>Acanthopleuribacteraceae</taxon>
        <taxon>Acanthopleuribacter</taxon>
    </lineage>
</organism>
<evidence type="ECO:0000256" key="2">
    <source>
        <dbReference type="ARBA" id="ARBA00010752"/>
    </source>
</evidence>
<feature type="domain" description="DNA polymerase III beta sliding clamp N-terminal" evidence="11">
    <location>
        <begin position="1"/>
        <end position="119"/>
    </location>
</feature>
<dbReference type="SUPFAM" id="SSF55979">
    <property type="entry name" value="DNA clamp"/>
    <property type="match status" value="3"/>
</dbReference>
<dbReference type="CDD" id="cd00140">
    <property type="entry name" value="beta_clamp"/>
    <property type="match status" value="1"/>
</dbReference>
<comment type="similarity">
    <text evidence="2 10">Belongs to the beta sliding clamp family.</text>
</comment>
<accession>A0A8J7U425</accession>
<evidence type="ECO:0000256" key="7">
    <source>
        <dbReference type="ARBA" id="ARBA00022705"/>
    </source>
</evidence>
<evidence type="ECO:0000313" key="14">
    <source>
        <dbReference type="EMBL" id="MBO1317886.1"/>
    </source>
</evidence>
<dbReference type="Pfam" id="PF02767">
    <property type="entry name" value="DNA_pol3_beta_2"/>
    <property type="match status" value="1"/>
</dbReference>
<keyword evidence="8 10" id="KW-0239">DNA-directed DNA polymerase</keyword>
<proteinExistence type="inferred from homology"/>
<evidence type="ECO:0000256" key="4">
    <source>
        <dbReference type="ARBA" id="ARBA00022490"/>
    </source>
</evidence>
<dbReference type="InterPro" id="IPR001001">
    <property type="entry name" value="DNA_polIII_beta"/>
</dbReference>
<dbReference type="EMBL" id="JAFREP010000004">
    <property type="protein sequence ID" value="MBO1317886.1"/>
    <property type="molecule type" value="Genomic_DNA"/>
</dbReference>
<dbReference type="RefSeq" id="WP_207857378.1">
    <property type="nucleotide sequence ID" value="NZ_JAFREP010000004.1"/>
</dbReference>
<dbReference type="GO" id="GO:0003887">
    <property type="term" value="F:DNA-directed DNA polymerase activity"/>
    <property type="evidence" value="ECO:0007669"/>
    <property type="project" value="UniProtKB-UniRule"/>
</dbReference>
<gene>
    <name evidence="14" type="primary">dnaN</name>
    <name evidence="14" type="ORF">J3U88_05385</name>
</gene>
<comment type="subcellular location">
    <subcellularLocation>
        <location evidence="1 10">Cytoplasm</location>
    </subcellularLocation>
</comment>
<dbReference type="Pfam" id="PF00712">
    <property type="entry name" value="DNA_pol3_beta"/>
    <property type="match status" value="1"/>
</dbReference>
<dbReference type="GO" id="GO:0003677">
    <property type="term" value="F:DNA binding"/>
    <property type="evidence" value="ECO:0007669"/>
    <property type="project" value="UniProtKB-UniRule"/>
</dbReference>
<dbReference type="Pfam" id="PF02768">
    <property type="entry name" value="DNA_pol3_beta_3"/>
    <property type="match status" value="1"/>
</dbReference>
<evidence type="ECO:0000256" key="8">
    <source>
        <dbReference type="ARBA" id="ARBA00022932"/>
    </source>
</evidence>
<dbReference type="GO" id="GO:0006271">
    <property type="term" value="P:DNA strand elongation involved in DNA replication"/>
    <property type="evidence" value="ECO:0007669"/>
    <property type="project" value="TreeGrafter"/>
</dbReference>
<dbReference type="NCBIfam" id="TIGR00663">
    <property type="entry name" value="dnan"/>
    <property type="match status" value="1"/>
</dbReference>
<name>A0A8J7U425_9BACT</name>
<dbReference type="GO" id="GO:0005737">
    <property type="term" value="C:cytoplasm"/>
    <property type="evidence" value="ECO:0007669"/>
    <property type="project" value="UniProtKB-SubCell"/>
</dbReference>
<protein>
    <recommendedName>
        <fullName evidence="3 10">Beta sliding clamp</fullName>
    </recommendedName>
</protein>
<evidence type="ECO:0000256" key="5">
    <source>
        <dbReference type="ARBA" id="ARBA00022679"/>
    </source>
</evidence>
<keyword evidence="5 10" id="KW-0808">Transferase</keyword>
<evidence type="ECO:0000256" key="10">
    <source>
        <dbReference type="PIRNR" id="PIRNR000804"/>
    </source>
</evidence>
<evidence type="ECO:0000256" key="9">
    <source>
        <dbReference type="ARBA" id="ARBA00023125"/>
    </source>
</evidence>
<sequence length="373" mass="41821">MEFHIVRSDLLNELQLMMGVIEKKNTMPILANICIKAENNQLILQATDLEVGIISSCPAQVLEPGEITVHAKNLQDMLNTFSDAQVSFSMNEGTMLDLVCGSAQFSIETMSTQDFPSIPECEFASAIEFQVGFFKDCITKVLFSVSTDPHKYALNGSLLKVNSGELSLVSTDGHRMSVVNKALGPDFQDLDIIIPRKTLLELQKSLKTSDPEEGFQIDFVENRIFFKIGPRVLFSRLIDGKFPDYHKAIPVGNDKAIVIDRVKLFEIVRRKSVLSSDKSKLVRLSFSPGEMVVVLKNAERGESIDKLAIEYEMEAVDVGFNVDYLLEYLKNMSVEKIEINIKDHASQGLFQLVNEEDTGLDYKHIIMPMRLTG</sequence>
<dbReference type="InterPro" id="IPR022637">
    <property type="entry name" value="DNA_polIII_beta_cen"/>
</dbReference>
<dbReference type="PANTHER" id="PTHR30478:SF0">
    <property type="entry name" value="BETA SLIDING CLAMP"/>
    <property type="match status" value="1"/>
</dbReference>
<feature type="domain" description="DNA polymerase III beta sliding clamp central" evidence="12">
    <location>
        <begin position="133"/>
        <end position="244"/>
    </location>
</feature>
<keyword evidence="7 10" id="KW-0235">DNA replication</keyword>
<dbReference type="PIRSF" id="PIRSF000804">
    <property type="entry name" value="DNA_pol_III_b"/>
    <property type="match status" value="1"/>
</dbReference>
<dbReference type="Gene3D" id="3.70.10.10">
    <property type="match status" value="1"/>
</dbReference>
<evidence type="ECO:0000259" key="11">
    <source>
        <dbReference type="Pfam" id="PF00712"/>
    </source>
</evidence>
<dbReference type="AlphaFoldDB" id="A0A8J7U425"/>
<evidence type="ECO:0000259" key="12">
    <source>
        <dbReference type="Pfam" id="PF02767"/>
    </source>
</evidence>